<name>A0A1Q3DEY2_CEPFO</name>
<proteinExistence type="predicted"/>
<keyword evidence="5" id="KW-1185">Reference proteome</keyword>
<dbReference type="GO" id="GO:0003676">
    <property type="term" value="F:nucleic acid binding"/>
    <property type="evidence" value="ECO:0007669"/>
    <property type="project" value="InterPro"/>
</dbReference>
<dbReference type="EMBL" id="BDDD01006820">
    <property type="protein sequence ID" value="GAV90989.1"/>
    <property type="molecule type" value="Genomic_DNA"/>
</dbReference>
<evidence type="ECO:0000259" key="3">
    <source>
        <dbReference type="PROSITE" id="PS50158"/>
    </source>
</evidence>
<dbReference type="OrthoDB" id="1306342at2759"/>
<dbReference type="AlphaFoldDB" id="A0A1Q3DEY2"/>
<reference evidence="5" key="1">
    <citation type="submission" date="2016-04" db="EMBL/GenBank/DDBJ databases">
        <title>Cephalotus genome sequencing.</title>
        <authorList>
            <person name="Fukushima K."/>
            <person name="Hasebe M."/>
            <person name="Fang X."/>
        </authorList>
    </citation>
    <scope>NUCLEOTIDE SEQUENCE [LARGE SCALE GENOMIC DNA]</scope>
    <source>
        <strain evidence="5">cv. St1</strain>
    </source>
</reference>
<gene>
    <name evidence="4" type="ORF">CFOL_v3_34389</name>
</gene>
<dbReference type="Proteomes" id="UP000187406">
    <property type="component" value="Unassembled WGS sequence"/>
</dbReference>
<dbReference type="PROSITE" id="PS50158">
    <property type="entry name" value="ZF_CCHC"/>
    <property type="match status" value="1"/>
</dbReference>
<dbReference type="InterPro" id="IPR001878">
    <property type="entry name" value="Znf_CCHC"/>
</dbReference>
<protein>
    <recommendedName>
        <fullName evidence="3">CCHC-type domain-containing protein</fullName>
    </recommendedName>
</protein>
<evidence type="ECO:0000313" key="5">
    <source>
        <dbReference type="Proteomes" id="UP000187406"/>
    </source>
</evidence>
<keyword evidence="1" id="KW-0862">Zinc</keyword>
<keyword evidence="1" id="KW-0863">Zinc-finger</keyword>
<evidence type="ECO:0000313" key="4">
    <source>
        <dbReference type="EMBL" id="GAV90989.1"/>
    </source>
</evidence>
<evidence type="ECO:0000256" key="1">
    <source>
        <dbReference type="PROSITE-ProRule" id="PRU00047"/>
    </source>
</evidence>
<dbReference type="GO" id="GO:0008270">
    <property type="term" value="F:zinc ion binding"/>
    <property type="evidence" value="ECO:0007669"/>
    <property type="project" value="UniProtKB-KW"/>
</dbReference>
<organism evidence="4 5">
    <name type="scientific">Cephalotus follicularis</name>
    <name type="common">Albany pitcher plant</name>
    <dbReference type="NCBI Taxonomy" id="3775"/>
    <lineage>
        <taxon>Eukaryota</taxon>
        <taxon>Viridiplantae</taxon>
        <taxon>Streptophyta</taxon>
        <taxon>Embryophyta</taxon>
        <taxon>Tracheophyta</taxon>
        <taxon>Spermatophyta</taxon>
        <taxon>Magnoliopsida</taxon>
        <taxon>eudicotyledons</taxon>
        <taxon>Gunneridae</taxon>
        <taxon>Pentapetalae</taxon>
        <taxon>rosids</taxon>
        <taxon>fabids</taxon>
        <taxon>Oxalidales</taxon>
        <taxon>Cephalotaceae</taxon>
        <taxon>Cephalotus</taxon>
    </lineage>
</organism>
<evidence type="ECO:0000256" key="2">
    <source>
        <dbReference type="SAM" id="MobiDB-lite"/>
    </source>
</evidence>
<comment type="caution">
    <text evidence="4">The sequence shown here is derived from an EMBL/GenBank/DDBJ whole genome shotgun (WGS) entry which is preliminary data.</text>
</comment>
<feature type="non-terminal residue" evidence="4">
    <location>
        <position position="1"/>
    </location>
</feature>
<feature type="region of interest" description="Disordered" evidence="2">
    <location>
        <begin position="95"/>
        <end position="115"/>
    </location>
</feature>
<sequence length="115" mass="13908">KEKFITGLPALLAEKNYYKEQIEKPQYYKKPLKRKKTFKPKTFQKTNFQNTKNCYNCGKPRHIIKYCKIRKLIKKLYLSKEHKNQLFKIINEQNSEEETECPQHSDSSRKIQPIK</sequence>
<feature type="domain" description="CCHC-type" evidence="3">
    <location>
        <begin position="54"/>
        <end position="68"/>
    </location>
</feature>
<keyword evidence="1" id="KW-0479">Metal-binding</keyword>
<accession>A0A1Q3DEY2</accession>
<dbReference type="InParanoid" id="A0A1Q3DEY2"/>